<dbReference type="EMBL" id="SHKO01000001">
    <property type="protein sequence ID" value="RZT98935.1"/>
    <property type="molecule type" value="Genomic_DNA"/>
</dbReference>
<dbReference type="InterPro" id="IPR034718">
    <property type="entry name" value="RlpA"/>
</dbReference>
<sequence precursor="true">MMKRTTLIRSTLTTLVTGLFLAPVVHAAGIEIRENQDFSEHMVAPANAAAPGAKAQKPAAPVQKMRITANGVVPEAADDAAVPAKPAVTDKKSAKAEVAVATPPAKPDSRSQTVKSDDSDAAKPTQVVKTGNTLASRTGTPVKPAATTGERPKQQIKAGSRLTQKDSGRAVEKPLTAKADAEKTTDAVKQANVTAAPVTIAPAATAESGKPQLVDGLTMRITENGIIPESEYEIQVPKDDVSLAERDDTQPADEDIATKARKALSGTSKSYRVNGIRYKPMSIDETDSFSQEGIASWYGPGFHGRKTANGETFNQNAMTAAHKRLPISSYVRVTRVSTGKSIVVRINDRGPFVGNRVIDLSYGAAKRLGIVNRGSDKVKIEPISKAAAAGERSTETQVKAKKML</sequence>
<comment type="similarity">
    <text evidence="3 4">Belongs to the RlpA family.</text>
</comment>
<dbReference type="CDD" id="cd22268">
    <property type="entry name" value="DPBB_RlpA-like"/>
    <property type="match status" value="1"/>
</dbReference>
<dbReference type="Pfam" id="PF03330">
    <property type="entry name" value="DPBB_1"/>
    <property type="match status" value="1"/>
</dbReference>
<dbReference type="InterPro" id="IPR012997">
    <property type="entry name" value="RplA"/>
</dbReference>
<feature type="compositionally biased region" description="Basic and acidic residues" evidence="5">
    <location>
        <begin position="163"/>
        <end position="172"/>
    </location>
</feature>
<dbReference type="AlphaFoldDB" id="A0A4V2FTP5"/>
<keyword evidence="3" id="KW-0732">Signal</keyword>
<evidence type="ECO:0000256" key="4">
    <source>
        <dbReference type="RuleBase" id="RU003495"/>
    </source>
</evidence>
<keyword evidence="2 3" id="KW-0961">Cell wall biogenesis/degradation</keyword>
<keyword evidence="1 3" id="KW-0456">Lyase</keyword>
<dbReference type="Proteomes" id="UP000293398">
    <property type="component" value="Unassembled WGS sequence"/>
</dbReference>
<feature type="signal peptide" evidence="3">
    <location>
        <begin position="1"/>
        <end position="27"/>
    </location>
</feature>
<dbReference type="HAMAP" id="MF_02071">
    <property type="entry name" value="RlpA"/>
    <property type="match status" value="1"/>
</dbReference>
<dbReference type="PANTHER" id="PTHR34183:SF1">
    <property type="entry name" value="ENDOLYTIC PEPTIDOGLYCAN TRANSGLYCOSYLASE RLPA"/>
    <property type="match status" value="1"/>
</dbReference>
<dbReference type="Gene3D" id="2.40.40.10">
    <property type="entry name" value="RlpA-like domain"/>
    <property type="match status" value="1"/>
</dbReference>
<evidence type="ECO:0000259" key="6">
    <source>
        <dbReference type="Pfam" id="PF03330"/>
    </source>
</evidence>
<dbReference type="InterPro" id="IPR036908">
    <property type="entry name" value="RlpA-like_sf"/>
</dbReference>
<evidence type="ECO:0000256" key="1">
    <source>
        <dbReference type="ARBA" id="ARBA00023239"/>
    </source>
</evidence>
<dbReference type="InterPro" id="IPR009009">
    <property type="entry name" value="RlpA-like_DPBB"/>
</dbReference>
<dbReference type="GO" id="GO:0008932">
    <property type="term" value="F:lytic endotransglycosylase activity"/>
    <property type="evidence" value="ECO:0007669"/>
    <property type="project" value="UniProtKB-UniRule"/>
</dbReference>
<protein>
    <recommendedName>
        <fullName evidence="3">Endolytic peptidoglycan transglycosylase RlpA</fullName>
        <ecNumber evidence="3">4.2.2.-</ecNumber>
    </recommendedName>
</protein>
<comment type="function">
    <text evidence="3">Lytic transglycosylase with a strong preference for naked glycan strands that lack stem peptides.</text>
</comment>
<accession>A0A4V2FTP5</accession>
<dbReference type="GO" id="GO:0000270">
    <property type="term" value="P:peptidoglycan metabolic process"/>
    <property type="evidence" value="ECO:0007669"/>
    <property type="project" value="UniProtKB-UniRule"/>
</dbReference>
<proteinExistence type="inferred from homology"/>
<dbReference type="EC" id="4.2.2.-" evidence="3"/>
<keyword evidence="8" id="KW-1185">Reference proteome</keyword>
<keyword evidence="7" id="KW-0449">Lipoprotein</keyword>
<evidence type="ECO:0000256" key="5">
    <source>
        <dbReference type="SAM" id="MobiDB-lite"/>
    </source>
</evidence>
<dbReference type="NCBIfam" id="TIGR00413">
    <property type="entry name" value="rlpA"/>
    <property type="match status" value="1"/>
</dbReference>
<dbReference type="GO" id="GO:0071555">
    <property type="term" value="P:cell wall organization"/>
    <property type="evidence" value="ECO:0007669"/>
    <property type="project" value="UniProtKB-KW"/>
</dbReference>
<reference evidence="7 8" key="1">
    <citation type="submission" date="2019-02" db="EMBL/GenBank/DDBJ databases">
        <title>Genomic Encyclopedia of Type Strains, Phase IV (KMG-IV): sequencing the most valuable type-strain genomes for metagenomic binning, comparative biology and taxonomic classification.</title>
        <authorList>
            <person name="Goeker M."/>
        </authorList>
    </citation>
    <scope>NUCLEOTIDE SEQUENCE [LARGE SCALE GENOMIC DNA]</scope>
    <source>
        <strain evidence="7 8">DSM 23814</strain>
    </source>
</reference>
<dbReference type="SUPFAM" id="SSF50685">
    <property type="entry name" value="Barwin-like endoglucanases"/>
    <property type="match status" value="1"/>
</dbReference>
<feature type="compositionally biased region" description="Polar residues" evidence="5">
    <location>
        <begin position="127"/>
        <end position="139"/>
    </location>
</feature>
<dbReference type="RefSeq" id="WP_423191190.1">
    <property type="nucleotide sequence ID" value="NZ_SHKO01000001.1"/>
</dbReference>
<name>A0A4V2FTP5_9BURK</name>
<evidence type="ECO:0000256" key="2">
    <source>
        <dbReference type="ARBA" id="ARBA00023316"/>
    </source>
</evidence>
<evidence type="ECO:0000313" key="8">
    <source>
        <dbReference type="Proteomes" id="UP000293398"/>
    </source>
</evidence>
<feature type="chain" id="PRO_5021053007" description="Endolytic peptidoglycan transglycosylase RlpA" evidence="3">
    <location>
        <begin position="28"/>
        <end position="404"/>
    </location>
</feature>
<gene>
    <name evidence="3" type="primary">rlpA</name>
    <name evidence="7" type="ORF">EV681_0716</name>
</gene>
<comment type="caution">
    <text evidence="7">The sequence shown here is derived from an EMBL/GenBank/DDBJ whole genome shotgun (WGS) entry which is preliminary data.</text>
</comment>
<evidence type="ECO:0000256" key="3">
    <source>
        <dbReference type="HAMAP-Rule" id="MF_02071"/>
    </source>
</evidence>
<feature type="region of interest" description="Disordered" evidence="5">
    <location>
        <begin position="79"/>
        <end position="172"/>
    </location>
</feature>
<feature type="domain" description="RlpA-like protein double-psi beta-barrel" evidence="6">
    <location>
        <begin position="291"/>
        <end position="379"/>
    </location>
</feature>
<organism evidence="7 8">
    <name type="scientific">Advenella incenata</name>
    <dbReference type="NCBI Taxonomy" id="267800"/>
    <lineage>
        <taxon>Bacteria</taxon>
        <taxon>Pseudomonadati</taxon>
        <taxon>Pseudomonadota</taxon>
        <taxon>Betaproteobacteria</taxon>
        <taxon>Burkholderiales</taxon>
        <taxon>Alcaligenaceae</taxon>
    </lineage>
</organism>
<dbReference type="PANTHER" id="PTHR34183">
    <property type="entry name" value="ENDOLYTIC PEPTIDOGLYCAN TRANSGLYCOSYLASE RLPA"/>
    <property type="match status" value="1"/>
</dbReference>
<evidence type="ECO:0000313" key="7">
    <source>
        <dbReference type="EMBL" id="RZT98935.1"/>
    </source>
</evidence>